<protein>
    <recommendedName>
        <fullName evidence="12">Replication restart protein PriA</fullName>
    </recommendedName>
    <alternativeName>
        <fullName evidence="12">ATP-dependent DNA helicase PriA</fullName>
        <ecNumber evidence="12">5.6.2.4</ecNumber>
    </alternativeName>
    <alternativeName>
        <fullName evidence="12">DNA 3'-5' helicase PriA</fullName>
    </alternativeName>
</protein>
<evidence type="ECO:0000313" key="15">
    <source>
        <dbReference type="Proteomes" id="UP000643207"/>
    </source>
</evidence>
<dbReference type="Gene3D" id="3.40.50.300">
    <property type="entry name" value="P-loop containing nucleotide triphosphate hydrolases"/>
    <property type="match status" value="2"/>
</dbReference>
<evidence type="ECO:0000256" key="7">
    <source>
        <dbReference type="ARBA" id="ARBA00022833"/>
    </source>
</evidence>
<keyword evidence="2 12" id="KW-0235">DNA replication</keyword>
<dbReference type="Pfam" id="PF18074">
    <property type="entry name" value="PriA_C"/>
    <property type="match status" value="1"/>
</dbReference>
<dbReference type="Pfam" id="PF00271">
    <property type="entry name" value="Helicase_C"/>
    <property type="match status" value="1"/>
</dbReference>
<dbReference type="InterPro" id="IPR001650">
    <property type="entry name" value="Helicase_C-like"/>
</dbReference>
<comment type="function">
    <text evidence="12">Initiates the restart of stalled replication forks, which reloads the replicative helicase on sites other than the origin of replication. Recognizes and binds to abandoned replication forks and remodels them to uncover a helicase loading site. Promotes assembly of the primosome at these replication forks.</text>
</comment>
<feature type="binding site" evidence="12">
    <location>
        <position position="434"/>
    </location>
    <ligand>
        <name>Zn(2+)</name>
        <dbReference type="ChEBI" id="CHEBI:29105"/>
        <label>2</label>
    </ligand>
</feature>
<evidence type="ECO:0000256" key="8">
    <source>
        <dbReference type="ARBA" id="ARBA00022840"/>
    </source>
</evidence>
<dbReference type="EMBL" id="JAERRA010000001">
    <property type="protein sequence ID" value="MBL0718296.1"/>
    <property type="molecule type" value="Genomic_DNA"/>
</dbReference>
<comment type="cofactor">
    <cofactor evidence="12">
        <name>Zn(2+)</name>
        <dbReference type="ChEBI" id="CHEBI:29105"/>
    </cofactor>
    <text evidence="12">Binds 2 zinc ions per subunit.</text>
</comment>
<evidence type="ECO:0000259" key="13">
    <source>
        <dbReference type="PROSITE" id="PS51192"/>
    </source>
</evidence>
<reference evidence="14 15" key="1">
    <citation type="submission" date="2021-01" db="EMBL/GenBank/DDBJ databases">
        <title>Piscinibacter sp. Jin2 Genome sequencing and assembly.</title>
        <authorList>
            <person name="Kim I."/>
        </authorList>
    </citation>
    <scope>NUCLEOTIDE SEQUENCE [LARGE SCALE GENOMIC DNA]</scope>
    <source>
        <strain evidence="14 15">Jin2</strain>
    </source>
</reference>
<accession>A0A9X0XBG4</accession>
<evidence type="ECO:0000256" key="1">
    <source>
        <dbReference type="ARBA" id="ARBA00022515"/>
    </source>
</evidence>
<evidence type="ECO:0000256" key="6">
    <source>
        <dbReference type="ARBA" id="ARBA00022806"/>
    </source>
</evidence>
<dbReference type="NCBIfam" id="TIGR00595">
    <property type="entry name" value="priA"/>
    <property type="match status" value="1"/>
</dbReference>
<proteinExistence type="inferred from homology"/>
<comment type="caution">
    <text evidence="14">The sequence shown here is derived from an EMBL/GenBank/DDBJ whole genome shotgun (WGS) entry which is preliminary data.</text>
</comment>
<dbReference type="RefSeq" id="WP_201822814.1">
    <property type="nucleotide sequence ID" value="NZ_JAERRA010000001.1"/>
</dbReference>
<dbReference type="SMART" id="SM00490">
    <property type="entry name" value="HELICc"/>
    <property type="match status" value="1"/>
</dbReference>
<dbReference type="GO" id="GO:0005524">
    <property type="term" value="F:ATP binding"/>
    <property type="evidence" value="ECO:0007669"/>
    <property type="project" value="UniProtKB-UniRule"/>
</dbReference>
<feature type="binding site" evidence="12">
    <location>
        <position position="413"/>
    </location>
    <ligand>
        <name>Zn(2+)</name>
        <dbReference type="ChEBI" id="CHEBI:29105"/>
        <label>2</label>
    </ligand>
</feature>
<evidence type="ECO:0000256" key="3">
    <source>
        <dbReference type="ARBA" id="ARBA00022723"/>
    </source>
</evidence>
<evidence type="ECO:0000256" key="5">
    <source>
        <dbReference type="ARBA" id="ARBA00022801"/>
    </source>
</evidence>
<evidence type="ECO:0000313" key="14">
    <source>
        <dbReference type="EMBL" id="MBL0718296.1"/>
    </source>
</evidence>
<keyword evidence="3 12" id="KW-0479">Metal-binding</keyword>
<dbReference type="InterPro" id="IPR011545">
    <property type="entry name" value="DEAD/DEAH_box_helicase_dom"/>
</dbReference>
<dbReference type="GO" id="GO:0016787">
    <property type="term" value="F:hydrolase activity"/>
    <property type="evidence" value="ECO:0007669"/>
    <property type="project" value="UniProtKB-KW"/>
</dbReference>
<dbReference type="InterPro" id="IPR041222">
    <property type="entry name" value="PriA_3primeBD"/>
</dbReference>
<dbReference type="GO" id="GO:0006302">
    <property type="term" value="P:double-strand break repair"/>
    <property type="evidence" value="ECO:0007669"/>
    <property type="project" value="InterPro"/>
</dbReference>
<keyword evidence="15" id="KW-1185">Reference proteome</keyword>
<keyword evidence="7 12" id="KW-0862">Zinc</keyword>
<dbReference type="PANTHER" id="PTHR30580">
    <property type="entry name" value="PRIMOSOMAL PROTEIN N"/>
    <property type="match status" value="1"/>
</dbReference>
<comment type="catalytic activity">
    <reaction evidence="11 12">
        <text>ATP + H2O = ADP + phosphate + H(+)</text>
        <dbReference type="Rhea" id="RHEA:13065"/>
        <dbReference type="ChEBI" id="CHEBI:15377"/>
        <dbReference type="ChEBI" id="CHEBI:15378"/>
        <dbReference type="ChEBI" id="CHEBI:30616"/>
        <dbReference type="ChEBI" id="CHEBI:43474"/>
        <dbReference type="ChEBI" id="CHEBI:456216"/>
        <dbReference type="EC" id="5.6.2.4"/>
    </reaction>
</comment>
<dbReference type="PROSITE" id="PS51192">
    <property type="entry name" value="HELICASE_ATP_BIND_1"/>
    <property type="match status" value="1"/>
</dbReference>
<sequence>MSPVPQAPAQTLGVLVETPQHSGLSGPLDYGCDRPIAPGTLLRVPLGRREVLGIAWTAPRPAEAPAAEGWALRPVAAVFDRLPPLPATWCALIDFAARYYQRGAGELALAVLPAELRKLDATQLDRRLRRLDRAASAAPPAAHPAPERPALTPEQAAVLDALGLERIGQAGAEPPVSLLDGVTGSGKTEVYLRAAETVLAGGRQVLMLVPEINLTPQLEARVAARFPARRILSLHSGLSPALRLRHWLQVLRGEVDLLLGTRMAIFAPLDRLGLLVVDEEHDPSYKQQDGARYSARDLAVLRGRLERAAVLLASATPSLESWHNARPQAEGGAGRYQRLAMPSRIGGGVLPRVRLLDLGQLRREDHAAGLIAPALVEALQQRLARGEQSLVLLNRRGYAPVLHCAACGWKSGCPHCSAWRVFHKSDRSLRCHHCGAAERVPRHCPECGNADLDALGRGTERLADELAERLPGARIGRIDADSTRAAGSLEAQLAQVHAGDIDVLVGTQMVAKGHDFRRITLVAAVQPDAALFSSDFRAPERLFSLLMQAAGRAGREASQSGQSEMWVQTWHPTHPLYQALVRHDAAAFAEAQWRERFEAGLPPATHLALLRAEARTQEAAQAWLAAAAALGAAAAAETGVSCFPPVPSPVQRVAQVERAQMLIEAPRRAPLQQMLAAWLPQLHGLREPRVLRWAIDVDPLAI</sequence>
<dbReference type="InterPro" id="IPR041236">
    <property type="entry name" value="PriA_C"/>
</dbReference>
<feature type="binding site" evidence="12">
    <location>
        <position position="404"/>
    </location>
    <ligand>
        <name>Zn(2+)</name>
        <dbReference type="ChEBI" id="CHEBI:29105"/>
        <label>1</label>
    </ligand>
</feature>
<gene>
    <name evidence="12 14" type="primary">priA</name>
    <name evidence="14" type="ORF">JI742_00185</name>
</gene>
<dbReference type="Gene3D" id="3.40.1440.60">
    <property type="entry name" value="PriA, 3(prime) DNA-binding domain"/>
    <property type="match status" value="1"/>
</dbReference>
<name>A0A9X0XBG4_9BURK</name>
<evidence type="ECO:0000256" key="12">
    <source>
        <dbReference type="HAMAP-Rule" id="MF_00983"/>
    </source>
</evidence>
<evidence type="ECO:0000256" key="9">
    <source>
        <dbReference type="ARBA" id="ARBA00023125"/>
    </source>
</evidence>
<dbReference type="GO" id="GO:0006310">
    <property type="term" value="P:DNA recombination"/>
    <property type="evidence" value="ECO:0007669"/>
    <property type="project" value="InterPro"/>
</dbReference>
<dbReference type="FunFam" id="3.40.50.300:FF:000489">
    <property type="entry name" value="Primosome assembly protein PriA"/>
    <property type="match status" value="1"/>
</dbReference>
<comment type="similarity">
    <text evidence="12">Belongs to the helicase family. PriA subfamily.</text>
</comment>
<dbReference type="GO" id="GO:0006269">
    <property type="term" value="P:DNA replication, synthesis of primer"/>
    <property type="evidence" value="ECO:0007669"/>
    <property type="project" value="UniProtKB-KW"/>
</dbReference>
<dbReference type="Pfam" id="PF17764">
    <property type="entry name" value="PriA_3primeBD"/>
    <property type="match status" value="1"/>
</dbReference>
<dbReference type="GO" id="GO:0043138">
    <property type="term" value="F:3'-5' DNA helicase activity"/>
    <property type="evidence" value="ECO:0007669"/>
    <property type="project" value="UniProtKB-EC"/>
</dbReference>
<evidence type="ECO:0000256" key="2">
    <source>
        <dbReference type="ARBA" id="ARBA00022705"/>
    </source>
</evidence>
<dbReference type="PANTHER" id="PTHR30580:SF0">
    <property type="entry name" value="PRIMOSOMAL PROTEIN N"/>
    <property type="match status" value="1"/>
</dbReference>
<feature type="binding site" evidence="12">
    <location>
        <position position="444"/>
    </location>
    <ligand>
        <name>Zn(2+)</name>
        <dbReference type="ChEBI" id="CHEBI:29105"/>
        <label>1</label>
    </ligand>
</feature>
<feature type="binding site" evidence="12">
    <location>
        <position position="431"/>
    </location>
    <ligand>
        <name>Zn(2+)</name>
        <dbReference type="ChEBI" id="CHEBI:29105"/>
        <label>2</label>
    </ligand>
</feature>
<dbReference type="HAMAP" id="MF_00983">
    <property type="entry name" value="PriA"/>
    <property type="match status" value="1"/>
</dbReference>
<evidence type="ECO:0000256" key="10">
    <source>
        <dbReference type="ARBA" id="ARBA00023235"/>
    </source>
</evidence>
<dbReference type="Pfam" id="PF00270">
    <property type="entry name" value="DEAD"/>
    <property type="match status" value="1"/>
</dbReference>
<comment type="catalytic activity">
    <reaction evidence="12">
        <text>Couples ATP hydrolysis with the unwinding of duplex DNA by translocating in the 3'-5' direction.</text>
        <dbReference type="EC" id="5.6.2.4"/>
    </reaction>
</comment>
<keyword evidence="9 12" id="KW-0238">DNA-binding</keyword>
<keyword evidence="4 12" id="KW-0547">Nucleotide-binding</keyword>
<dbReference type="InterPro" id="IPR042115">
    <property type="entry name" value="PriA_3primeBD_sf"/>
</dbReference>
<dbReference type="InterPro" id="IPR027417">
    <property type="entry name" value="P-loop_NTPase"/>
</dbReference>
<dbReference type="AlphaFoldDB" id="A0A9X0XBG4"/>
<keyword evidence="5 12" id="KW-0378">Hydrolase</keyword>
<keyword evidence="10 12" id="KW-0413">Isomerase</keyword>
<evidence type="ECO:0000256" key="4">
    <source>
        <dbReference type="ARBA" id="ARBA00022741"/>
    </source>
</evidence>
<dbReference type="GO" id="GO:0008270">
    <property type="term" value="F:zinc ion binding"/>
    <property type="evidence" value="ECO:0007669"/>
    <property type="project" value="UniProtKB-UniRule"/>
</dbReference>
<keyword evidence="6 12" id="KW-0347">Helicase</keyword>
<dbReference type="Pfam" id="PF18319">
    <property type="entry name" value="Zn_ribbon_PriA"/>
    <property type="match status" value="1"/>
</dbReference>
<dbReference type="InterPro" id="IPR040498">
    <property type="entry name" value="PriA_CRR"/>
</dbReference>
<evidence type="ECO:0000256" key="11">
    <source>
        <dbReference type="ARBA" id="ARBA00048988"/>
    </source>
</evidence>
<feature type="domain" description="Helicase ATP-binding" evidence="13">
    <location>
        <begin position="168"/>
        <end position="335"/>
    </location>
</feature>
<comment type="subunit">
    <text evidence="12">Component of the replication restart primosome.</text>
</comment>
<dbReference type="Proteomes" id="UP000643207">
    <property type="component" value="Unassembled WGS sequence"/>
</dbReference>
<dbReference type="GO" id="GO:0003677">
    <property type="term" value="F:DNA binding"/>
    <property type="evidence" value="ECO:0007669"/>
    <property type="project" value="UniProtKB-UniRule"/>
</dbReference>
<dbReference type="InterPro" id="IPR014001">
    <property type="entry name" value="Helicase_ATP-bd"/>
</dbReference>
<dbReference type="SMART" id="SM00487">
    <property type="entry name" value="DEXDc"/>
    <property type="match status" value="1"/>
</dbReference>
<keyword evidence="1 12" id="KW-0639">Primosome</keyword>
<organism evidence="14 15">
    <name type="scientific">Aquariibacter lacus</name>
    <dbReference type="NCBI Taxonomy" id="2801332"/>
    <lineage>
        <taxon>Bacteria</taxon>
        <taxon>Pseudomonadati</taxon>
        <taxon>Pseudomonadota</taxon>
        <taxon>Betaproteobacteria</taxon>
        <taxon>Burkholderiales</taxon>
        <taxon>Sphaerotilaceae</taxon>
        <taxon>Aquariibacter</taxon>
    </lineage>
</organism>
<dbReference type="GO" id="GO:0006270">
    <property type="term" value="P:DNA replication initiation"/>
    <property type="evidence" value="ECO:0007669"/>
    <property type="project" value="TreeGrafter"/>
</dbReference>
<dbReference type="GO" id="GO:1990077">
    <property type="term" value="C:primosome complex"/>
    <property type="evidence" value="ECO:0007669"/>
    <property type="project" value="UniProtKB-UniRule"/>
</dbReference>
<dbReference type="EC" id="5.6.2.4" evidence="12"/>
<feature type="binding site" evidence="12">
    <location>
        <position position="407"/>
    </location>
    <ligand>
        <name>Zn(2+)</name>
        <dbReference type="ChEBI" id="CHEBI:29105"/>
        <label>1</label>
    </ligand>
</feature>
<keyword evidence="8 12" id="KW-0067">ATP-binding</keyword>
<dbReference type="InterPro" id="IPR005259">
    <property type="entry name" value="PriA"/>
</dbReference>
<dbReference type="SUPFAM" id="SSF52540">
    <property type="entry name" value="P-loop containing nucleoside triphosphate hydrolases"/>
    <property type="match status" value="1"/>
</dbReference>
<feature type="binding site" evidence="12">
    <location>
        <position position="447"/>
    </location>
    <ligand>
        <name>Zn(2+)</name>
        <dbReference type="ChEBI" id="CHEBI:29105"/>
        <label>1</label>
    </ligand>
</feature>
<feature type="binding site" evidence="12">
    <location>
        <position position="416"/>
    </location>
    <ligand>
        <name>Zn(2+)</name>
        <dbReference type="ChEBI" id="CHEBI:29105"/>
        <label>2</label>
    </ligand>
</feature>